<accession>A0A5J6QT24</accession>
<gene>
    <name evidence="3" type="ORF">FXN65_23560</name>
</gene>
<dbReference type="Gene3D" id="3.40.50.1980">
    <property type="entry name" value="Nitrogenase molybdenum iron protein domain"/>
    <property type="match status" value="2"/>
</dbReference>
<organism evidence="3 4">
    <name type="scientific">Metapseudomonas lalkuanensis</name>
    <dbReference type="NCBI Taxonomy" id="2604832"/>
    <lineage>
        <taxon>Bacteria</taxon>
        <taxon>Pseudomonadati</taxon>
        <taxon>Pseudomonadota</taxon>
        <taxon>Gammaproteobacteria</taxon>
        <taxon>Pseudomonadales</taxon>
        <taxon>Pseudomonadaceae</taxon>
        <taxon>Metapseudomonas</taxon>
    </lineage>
</organism>
<proteinExistence type="predicted"/>
<name>A0A5J6QT24_9GAMM</name>
<dbReference type="PANTHER" id="PTHR30535:SF4">
    <property type="entry name" value="HEMIN-BINDING PERIPLASMIC PROTEIN HMUT"/>
    <property type="match status" value="1"/>
</dbReference>
<dbReference type="Pfam" id="PF01497">
    <property type="entry name" value="Peripla_BP_2"/>
    <property type="match status" value="1"/>
</dbReference>
<reference evidence="3 4" key="1">
    <citation type="submission" date="2019-08" db="EMBL/GenBank/DDBJ databases">
        <title>Whole-genome Sequencing of e-waste polymer degrading bacterium Pseudomonas sp. strain PE08.</title>
        <authorList>
            <person name="Kirdat K."/>
            <person name="Debbarma P."/>
            <person name="Narawade N."/>
            <person name="Suyal D."/>
            <person name="Thorat V."/>
            <person name="Shouche Y."/>
            <person name="Goel R."/>
            <person name="Yadav A."/>
        </authorList>
    </citation>
    <scope>NUCLEOTIDE SEQUENCE [LARGE SCALE GENOMIC DNA]</scope>
    <source>
        <strain evidence="3 4">PE08</strain>
    </source>
</reference>
<sequence>MHPVVRLASLCAGILFFHQAAVAESLPQRWVSAGGSLSEWVVALGGQDKLVGVDTTSQHPESLKALPSIGYQRQLAAEGILSLRPEILVGTEEMGPPPVLAQIAAAGVRIERLASTPDLPTLERNLKLIGVLLGAEARADQAFAEYGLRLKRQAEWVAKVQQRQKAPGVLFLLGHSGSSPLAAGKDTAAAWLIERAGGQILTDHQGYKAISNEALAALDPDVVVIADRRLDGDAAREALLKQNPVLASTRAAREGRLLSLDPTLLVGGLGPRVPDGMAALSAALYPSAPALIEKAPSQP</sequence>
<evidence type="ECO:0000259" key="2">
    <source>
        <dbReference type="PROSITE" id="PS50983"/>
    </source>
</evidence>
<dbReference type="AlphaFoldDB" id="A0A5J6QT24"/>
<dbReference type="InterPro" id="IPR050902">
    <property type="entry name" value="ABC_Transporter_SBP"/>
</dbReference>
<protein>
    <submittedName>
        <fullName evidence="3">ABC transporter substrate-binding protein</fullName>
    </submittedName>
</protein>
<dbReference type="InterPro" id="IPR002491">
    <property type="entry name" value="ABC_transptr_periplasmic_BD"/>
</dbReference>
<keyword evidence="4" id="KW-1185">Reference proteome</keyword>
<dbReference type="PANTHER" id="PTHR30535">
    <property type="entry name" value="VITAMIN B12-BINDING PROTEIN"/>
    <property type="match status" value="1"/>
</dbReference>
<dbReference type="PROSITE" id="PS50983">
    <property type="entry name" value="FE_B12_PBP"/>
    <property type="match status" value="1"/>
</dbReference>
<keyword evidence="1" id="KW-0732">Signal</keyword>
<dbReference type="SUPFAM" id="SSF53807">
    <property type="entry name" value="Helical backbone' metal receptor"/>
    <property type="match status" value="1"/>
</dbReference>
<evidence type="ECO:0000256" key="1">
    <source>
        <dbReference type="SAM" id="SignalP"/>
    </source>
</evidence>
<dbReference type="KEGG" id="plal:FXN65_23560"/>
<feature type="domain" description="Fe/B12 periplasmic-binding" evidence="2">
    <location>
        <begin position="29"/>
        <end position="288"/>
    </location>
</feature>
<evidence type="ECO:0000313" key="3">
    <source>
        <dbReference type="EMBL" id="QEY64892.1"/>
    </source>
</evidence>
<dbReference type="RefSeq" id="WP_151136939.1">
    <property type="nucleotide sequence ID" value="NZ_CP043311.1"/>
</dbReference>
<feature type="signal peptide" evidence="1">
    <location>
        <begin position="1"/>
        <end position="23"/>
    </location>
</feature>
<dbReference type="EMBL" id="CP043311">
    <property type="protein sequence ID" value="QEY64892.1"/>
    <property type="molecule type" value="Genomic_DNA"/>
</dbReference>
<dbReference type="Proteomes" id="UP000327179">
    <property type="component" value="Chromosome"/>
</dbReference>
<evidence type="ECO:0000313" key="4">
    <source>
        <dbReference type="Proteomes" id="UP000327179"/>
    </source>
</evidence>
<feature type="chain" id="PRO_5023886267" evidence="1">
    <location>
        <begin position="24"/>
        <end position="299"/>
    </location>
</feature>